<keyword evidence="3" id="KW-1185">Reference proteome</keyword>
<organism evidence="2 3">
    <name type="scientific">Phytohabitans aurantiacus</name>
    <dbReference type="NCBI Taxonomy" id="3016789"/>
    <lineage>
        <taxon>Bacteria</taxon>
        <taxon>Bacillati</taxon>
        <taxon>Actinomycetota</taxon>
        <taxon>Actinomycetes</taxon>
        <taxon>Micromonosporales</taxon>
        <taxon>Micromonosporaceae</taxon>
    </lineage>
</organism>
<dbReference type="SUPFAM" id="SSF52540">
    <property type="entry name" value="P-loop containing nucleoside triphosphate hydrolases"/>
    <property type="match status" value="1"/>
</dbReference>
<protein>
    <recommendedName>
        <fullName evidence="4">Caspase domain-containing protein</fullName>
    </recommendedName>
</protein>
<dbReference type="EMBL" id="BSDI01000040">
    <property type="protein sequence ID" value="GLI01050.1"/>
    <property type="molecule type" value="Genomic_DNA"/>
</dbReference>
<proteinExistence type="predicted"/>
<accession>A0ABQ5R2Z3</accession>
<dbReference type="Gene3D" id="3.40.50.300">
    <property type="entry name" value="P-loop containing nucleotide triphosphate hydrolases"/>
    <property type="match status" value="1"/>
</dbReference>
<evidence type="ECO:0000313" key="2">
    <source>
        <dbReference type="EMBL" id="GLI01050.1"/>
    </source>
</evidence>
<gene>
    <name evidence="2" type="ORF">Pa4123_63260</name>
</gene>
<evidence type="ECO:0008006" key="4">
    <source>
        <dbReference type="Google" id="ProtNLM"/>
    </source>
</evidence>
<name>A0ABQ5R2Z3_9ACTN</name>
<evidence type="ECO:0000313" key="3">
    <source>
        <dbReference type="Proteomes" id="UP001144280"/>
    </source>
</evidence>
<dbReference type="Proteomes" id="UP001144280">
    <property type="component" value="Unassembled WGS sequence"/>
</dbReference>
<evidence type="ECO:0000256" key="1">
    <source>
        <dbReference type="SAM" id="MobiDB-lite"/>
    </source>
</evidence>
<dbReference type="NCBIfam" id="NF047832">
    <property type="entry name" value="caspase_w_EACC1"/>
    <property type="match status" value="1"/>
</dbReference>
<feature type="region of interest" description="Disordered" evidence="1">
    <location>
        <begin position="255"/>
        <end position="275"/>
    </location>
</feature>
<dbReference type="Gene3D" id="3.40.50.1460">
    <property type="match status" value="1"/>
</dbReference>
<comment type="caution">
    <text evidence="2">The sequence shown here is derived from an EMBL/GenBank/DDBJ whole genome shotgun (WGS) entry which is preliminary data.</text>
</comment>
<sequence length="1122" mass="123586">MVETSRPNVDVGRLDPGQSVAVLIGVGEYPRSDYPSVVAARNNVERLAAALASDELWGLPQPTRLLELVDGDRATVLRTIADAGRLVGRQGMLLVYFVGHAEPAGGELCLAMRDADRSNPKATMVPVAELVRAAGGSRSDMRMLVLDCCFSGRAGSALPGVSVKVGEAAGWYFIGAADGSSEASAPAESDMTLFTAAMVQVLEGVPTGNRWLTPADVWEAMTACLPADHPPVHNDLAWARRRLWVKNRRYSRSRHQAVRQGAAGADADQDDPIPDPPALYAEPRYLGSHPFVGRAGQLQTLDDWAEPAQPHPVLLFEAIGGTGKSMLTWQWLTNHAAATRDDWAGRFWYSFYEKNSTMAEFCRRAVAYMTGRPLTEFRDVKQATLTGMLLRELRSRPWLLVLDGLERVLVAYHRYDASQLADELAGQSDEIAGRDPCSAIRPDDDDLLRQLATGAPSKILITSRLTPRVLLNTANQPFPGVRVERLPGLRPPDAEALLRECGVDGDTQRMRDFLQRHCDCHPLVTGVVAGLINAYLPARGDFDRWAADPAHGALLDIGDLDLVQKRNHILSAALDTLPEVGNRLLSALSMLPGVVGYATLDALNPHRPEPPKRVARPVDPESGWEWVSATAEERVRYREDHQRAMAAWEESERRHAQWNAAPETLAAAEALSKTVGDLERRGLLQYDRQAGRWDLHPVVRATTRARLTSRVRDRLGQQIIDHFSQSQGTSKTVDTLDDLHNALTVARTMVQIGRLDDAAAVLTHDLSDALLSDLEAYPEFVSLARPMFASDWSTPIAGLTEPTMLANAASFALHRLSLYRESARLSRMCVETYLSKENWAQLGADLNNLARTYNRLNSLAIAWRCSRLALDLAEALDEQSHLLIARSHQMQLLATLGRWTEAEQLWHVIEPMDRDVSRRMTLPGGVEIAHLSWVAFPLGQLTDDALANAEQLAATGRNRYGLRKLQFLRGLWCLSRDDPTGAVEPLHEAVRMANEAGFADTRAEAHLALARLRSRPDNRADAGRLARRLSSHAIAPHQPLAELWLALGDRTQAAEHARAAYIRSWADGEPYVRRHDLTQATALLHSLGVQTPALPPHDPASHPIEGWESSVATAIAKLRADD</sequence>
<dbReference type="InterPro" id="IPR027417">
    <property type="entry name" value="P-loop_NTPase"/>
</dbReference>
<reference evidence="2" key="1">
    <citation type="submission" date="2022-12" db="EMBL/GenBank/DDBJ databases">
        <title>New Phytohabitans aurantiacus sp. RD004123 nov., an actinomycete isolated from soil.</title>
        <authorList>
            <person name="Triningsih D.W."/>
            <person name="Harunari E."/>
            <person name="Igarashi Y."/>
        </authorList>
    </citation>
    <scope>NUCLEOTIDE SEQUENCE</scope>
    <source>
        <strain evidence="2">RD004123</strain>
    </source>
</reference>